<comment type="caution">
    <text evidence="1">The sequence shown here is derived from an EMBL/GenBank/DDBJ whole genome shotgun (WGS) entry which is preliminary data.</text>
</comment>
<sequence length="157" mass="17688">MDVVVEKFMKCTSDEYLDFVMDVERYAEVDDKITKIDWIRRTGNVLQFKFRPALPGMPRPMPKMVLQLTLTPGKRIDLTLAPPPHNKLANPVMKYTGSFVCAPAVGGTMVTSSTSLAVVPPLRWVIEPILRRNLPQNFRAEMEHAKAYIEKLSAGKG</sequence>
<protein>
    <submittedName>
        <fullName evidence="1">SRPBCC family protein</fullName>
    </submittedName>
</protein>
<dbReference type="Pfam" id="PF10604">
    <property type="entry name" value="Polyketide_cyc2"/>
    <property type="match status" value="1"/>
</dbReference>
<name>A0A9X2J077_9NOCA</name>
<dbReference type="InterPro" id="IPR023393">
    <property type="entry name" value="START-like_dom_sf"/>
</dbReference>
<dbReference type="AlphaFoldDB" id="A0A9X2J077"/>
<keyword evidence="2" id="KW-1185">Reference proteome</keyword>
<gene>
    <name evidence="1" type="ORF">NDR86_35930</name>
</gene>
<dbReference type="InterPro" id="IPR019587">
    <property type="entry name" value="Polyketide_cyclase/dehydratase"/>
</dbReference>
<accession>A0A9X2J077</accession>
<dbReference type="EMBL" id="JAMRXG010000029">
    <property type="protein sequence ID" value="MCM6778882.1"/>
    <property type="molecule type" value="Genomic_DNA"/>
</dbReference>
<evidence type="ECO:0000313" key="1">
    <source>
        <dbReference type="EMBL" id="MCM6778882.1"/>
    </source>
</evidence>
<reference evidence="1" key="1">
    <citation type="submission" date="2022-06" db="EMBL/GenBank/DDBJ databases">
        <title>Novel species in genus nocardia.</title>
        <authorList>
            <person name="Li F."/>
        </authorList>
    </citation>
    <scope>NUCLEOTIDE SEQUENCE</scope>
    <source>
        <strain evidence="1">CDC141</strain>
    </source>
</reference>
<dbReference type="Proteomes" id="UP001139157">
    <property type="component" value="Unassembled WGS sequence"/>
</dbReference>
<dbReference type="RefSeq" id="WP_251918588.1">
    <property type="nucleotide sequence ID" value="NZ_JAMRXG010000029.1"/>
</dbReference>
<organism evidence="1 2">
    <name type="scientific">Nocardia pulmonis</name>
    <dbReference type="NCBI Taxonomy" id="2951408"/>
    <lineage>
        <taxon>Bacteria</taxon>
        <taxon>Bacillati</taxon>
        <taxon>Actinomycetota</taxon>
        <taxon>Actinomycetes</taxon>
        <taxon>Mycobacteriales</taxon>
        <taxon>Nocardiaceae</taxon>
        <taxon>Nocardia</taxon>
    </lineage>
</organism>
<proteinExistence type="predicted"/>
<evidence type="ECO:0000313" key="2">
    <source>
        <dbReference type="Proteomes" id="UP001139157"/>
    </source>
</evidence>
<dbReference type="SUPFAM" id="SSF55961">
    <property type="entry name" value="Bet v1-like"/>
    <property type="match status" value="1"/>
</dbReference>
<dbReference type="Gene3D" id="3.30.530.20">
    <property type="match status" value="1"/>
</dbReference>